<evidence type="ECO:0000313" key="9">
    <source>
        <dbReference type="Proteomes" id="UP000669239"/>
    </source>
</evidence>
<evidence type="ECO:0000256" key="2">
    <source>
        <dbReference type="ARBA" id="ARBA00022475"/>
    </source>
</evidence>
<dbReference type="AlphaFoldDB" id="A0AAX1SCU8"/>
<dbReference type="Proteomes" id="UP000669239">
    <property type="component" value="Unassembled WGS sequence"/>
</dbReference>
<keyword evidence="9" id="KW-1185">Reference proteome</keyword>
<dbReference type="EMBL" id="JAAITT010000008">
    <property type="protein sequence ID" value="NSJ48556.1"/>
    <property type="molecule type" value="Genomic_DNA"/>
</dbReference>
<evidence type="ECO:0000256" key="5">
    <source>
        <dbReference type="ARBA" id="ARBA00023136"/>
    </source>
</evidence>
<dbReference type="InterPro" id="IPR005538">
    <property type="entry name" value="LrgA/CidA"/>
</dbReference>
<dbReference type="PANTHER" id="PTHR33931:SF2">
    <property type="entry name" value="HOLIN-LIKE PROTEIN CIDA"/>
    <property type="match status" value="1"/>
</dbReference>
<comment type="caution">
    <text evidence="7">The sequence shown here is derived from an EMBL/GenBank/DDBJ whole genome shotgun (WGS) entry which is preliminary data.</text>
</comment>
<reference evidence="8" key="2">
    <citation type="submission" date="2020-02" db="EMBL/GenBank/DDBJ databases">
        <authorList>
            <person name="Littmann E."/>
            <person name="Sorbara M."/>
        </authorList>
    </citation>
    <scope>NUCLEOTIDE SEQUENCE</scope>
    <source>
        <strain evidence="8">MSK.1.17</strain>
    </source>
</reference>
<dbReference type="RefSeq" id="WP_117563136.1">
    <property type="nucleotide sequence ID" value="NZ_BAABZL010000001.1"/>
</dbReference>
<comment type="subcellular location">
    <subcellularLocation>
        <location evidence="1">Cell membrane</location>
        <topology evidence="1">Multi-pass membrane protein</topology>
    </subcellularLocation>
</comment>
<feature type="transmembrane region" description="Helical" evidence="6">
    <location>
        <begin position="85"/>
        <end position="104"/>
    </location>
</feature>
<dbReference type="Pfam" id="PF03788">
    <property type="entry name" value="LrgA"/>
    <property type="match status" value="1"/>
</dbReference>
<sequence>MKYVKQIGIVLGITMAGEVLYQVLPLPVPAGVYGLFIMLAALMGGAVKLESVEGTGNFLMDTMTMMFIPATVGIVESIAEVRAVLVPFLVIIAVSTVLVMIVTGRMAQWVMGRKEAKQGIKGGNAA</sequence>
<evidence type="ECO:0000256" key="6">
    <source>
        <dbReference type="SAM" id="Phobius"/>
    </source>
</evidence>
<gene>
    <name evidence="8" type="ORF">G5B36_07555</name>
    <name evidence="7" type="ORF">L0N08_16735</name>
</gene>
<evidence type="ECO:0000256" key="1">
    <source>
        <dbReference type="ARBA" id="ARBA00004651"/>
    </source>
</evidence>
<feature type="transmembrane region" description="Helical" evidence="6">
    <location>
        <begin position="30"/>
        <end position="47"/>
    </location>
</feature>
<evidence type="ECO:0000256" key="4">
    <source>
        <dbReference type="ARBA" id="ARBA00022989"/>
    </source>
</evidence>
<proteinExistence type="predicted"/>
<dbReference type="Proteomes" id="UP001299608">
    <property type="component" value="Unassembled WGS sequence"/>
</dbReference>
<feature type="transmembrane region" description="Helical" evidence="6">
    <location>
        <begin position="59"/>
        <end position="79"/>
    </location>
</feature>
<accession>A0AAX1SCU8</accession>
<evidence type="ECO:0000313" key="8">
    <source>
        <dbReference type="EMBL" id="NSJ48556.1"/>
    </source>
</evidence>
<evidence type="ECO:0000313" key="10">
    <source>
        <dbReference type="Proteomes" id="UP001299608"/>
    </source>
</evidence>
<keyword evidence="5 6" id="KW-0472">Membrane</keyword>
<keyword evidence="3 6" id="KW-0812">Transmembrane</keyword>
<name>A0AAX1SCU8_9FIRM</name>
<keyword evidence="2" id="KW-1003">Cell membrane</keyword>
<evidence type="ECO:0000313" key="7">
    <source>
        <dbReference type="EMBL" id="MCG4747074.1"/>
    </source>
</evidence>
<evidence type="ECO:0000256" key="3">
    <source>
        <dbReference type="ARBA" id="ARBA00022692"/>
    </source>
</evidence>
<dbReference type="GeneID" id="97205557"/>
<protein>
    <submittedName>
        <fullName evidence="7">CidA/LrgA family protein</fullName>
    </submittedName>
</protein>
<organism evidence="7 10">
    <name type="scientific">Enterocloster aldenensis</name>
    <dbReference type="NCBI Taxonomy" id="358742"/>
    <lineage>
        <taxon>Bacteria</taxon>
        <taxon>Bacillati</taxon>
        <taxon>Bacillota</taxon>
        <taxon>Clostridia</taxon>
        <taxon>Lachnospirales</taxon>
        <taxon>Lachnospiraceae</taxon>
        <taxon>Enterocloster</taxon>
    </lineage>
</organism>
<dbReference type="PANTHER" id="PTHR33931">
    <property type="entry name" value="HOLIN-LIKE PROTEIN CIDA-RELATED"/>
    <property type="match status" value="1"/>
</dbReference>
<keyword evidence="4 6" id="KW-1133">Transmembrane helix</keyword>
<reference evidence="7" key="3">
    <citation type="submission" date="2022-01" db="EMBL/GenBank/DDBJ databases">
        <title>Collection of gut derived symbiotic bacterial strains cultured from healthy donors.</title>
        <authorList>
            <person name="Lin H."/>
            <person name="Kohout C."/>
            <person name="Waligurski E."/>
            <person name="Pamer E.G."/>
        </authorList>
    </citation>
    <scope>NUCLEOTIDE SEQUENCE</scope>
    <source>
        <strain evidence="7">DFI.6.55</strain>
    </source>
</reference>
<dbReference type="GO" id="GO:0005886">
    <property type="term" value="C:plasma membrane"/>
    <property type="evidence" value="ECO:0007669"/>
    <property type="project" value="UniProtKB-SubCell"/>
</dbReference>
<reference evidence="8 9" key="1">
    <citation type="journal article" date="2020" name="Cell Host Microbe">
        <title>Functional and Genomic Variation between Human-Derived Isolates of Lachnospiraceae Reveals Inter- and Intra-Species Diversity.</title>
        <authorList>
            <person name="Sorbara M.T."/>
            <person name="Littmann E.R."/>
            <person name="Fontana E."/>
            <person name="Moody T.U."/>
            <person name="Kohout C.E."/>
            <person name="Gjonbalaj M."/>
            <person name="Eaton V."/>
            <person name="Seok R."/>
            <person name="Leiner I.M."/>
            <person name="Pamer E.G."/>
        </authorList>
    </citation>
    <scope>NUCLEOTIDE SEQUENCE [LARGE SCALE GENOMIC DNA]</scope>
    <source>
        <strain evidence="8 9">MSK.1.17</strain>
    </source>
</reference>
<dbReference type="EMBL" id="JAKNGE010000021">
    <property type="protein sequence ID" value="MCG4747074.1"/>
    <property type="molecule type" value="Genomic_DNA"/>
</dbReference>